<dbReference type="AlphaFoldDB" id="A0A5C1DIG3"/>
<dbReference type="Pfam" id="PF05866">
    <property type="entry name" value="RusA"/>
    <property type="match status" value="1"/>
</dbReference>
<dbReference type="GO" id="GO:0006310">
    <property type="term" value="P:DNA recombination"/>
    <property type="evidence" value="ECO:0007669"/>
    <property type="project" value="InterPro"/>
</dbReference>
<dbReference type="Gene3D" id="3.30.1330.70">
    <property type="entry name" value="Holliday junction resolvase RusA"/>
    <property type="match status" value="1"/>
</dbReference>
<dbReference type="InterPro" id="IPR036614">
    <property type="entry name" value="RusA-like_sf"/>
</dbReference>
<dbReference type="InterPro" id="IPR008822">
    <property type="entry name" value="Endonuclease_RusA-like"/>
</dbReference>
<dbReference type="SUPFAM" id="SSF103084">
    <property type="entry name" value="Holliday junction resolvase RusA"/>
    <property type="match status" value="1"/>
</dbReference>
<dbReference type="GO" id="GO:0000287">
    <property type="term" value="F:magnesium ion binding"/>
    <property type="evidence" value="ECO:0007669"/>
    <property type="project" value="InterPro"/>
</dbReference>
<dbReference type="GO" id="GO:0006281">
    <property type="term" value="P:DNA repair"/>
    <property type="evidence" value="ECO:0007669"/>
    <property type="project" value="InterPro"/>
</dbReference>
<sequence>MNTITFFIPGPPVGKQRARSATRIGKGADGQAKAMTRHYTPAKTANYEALVSWIAKQAIGSQPLLTGPVDVVMRIFVPVPASWSKRRRALALAGLVLPTVKPDIDNIEKAVYDALNKVVWQDDVLVCDVVKSKRYAEQPGVKVTIKPIENAQAA</sequence>
<organism evidence="1 2">
    <name type="scientific">Chromobacterium paludis</name>
    <dbReference type="NCBI Taxonomy" id="2605945"/>
    <lineage>
        <taxon>Bacteria</taxon>
        <taxon>Pseudomonadati</taxon>
        <taxon>Pseudomonadota</taxon>
        <taxon>Betaproteobacteria</taxon>
        <taxon>Neisseriales</taxon>
        <taxon>Chromobacteriaceae</taxon>
        <taxon>Chromobacterium</taxon>
    </lineage>
</organism>
<dbReference type="KEGG" id="chrm:FYK34_07880"/>
<dbReference type="Proteomes" id="UP000322079">
    <property type="component" value="Chromosome"/>
</dbReference>
<reference evidence="1 2" key="1">
    <citation type="submission" date="2019-08" db="EMBL/GenBank/DDBJ databases">
        <title>Chromobacterium paludis, a novel bacterium isolated from a Maryland marsh pond.</title>
        <authorList>
            <person name="Blackburn M.B."/>
            <person name="Gundersen-Rindal D.E."/>
        </authorList>
    </citation>
    <scope>NUCLEOTIDE SEQUENCE [LARGE SCALE GENOMIC DNA]</scope>
    <source>
        <strain evidence="2">IIBBL 257-1</strain>
    </source>
</reference>
<accession>A0A5C1DIG3</accession>
<evidence type="ECO:0000313" key="2">
    <source>
        <dbReference type="Proteomes" id="UP000322079"/>
    </source>
</evidence>
<evidence type="ECO:0000313" key="1">
    <source>
        <dbReference type="EMBL" id="QEL55488.1"/>
    </source>
</evidence>
<name>A0A5C1DIG3_9NEIS</name>
<dbReference type="EMBL" id="CP043473">
    <property type="protein sequence ID" value="QEL55488.1"/>
    <property type="molecule type" value="Genomic_DNA"/>
</dbReference>
<proteinExistence type="predicted"/>
<protein>
    <submittedName>
        <fullName evidence="1">RusA family crossover junction endodeoxyribonuclease</fullName>
    </submittedName>
</protein>
<gene>
    <name evidence="1" type="ORF">FYK34_07880</name>
</gene>
<keyword evidence="2" id="KW-1185">Reference proteome</keyword>